<evidence type="ECO:0000313" key="3">
    <source>
        <dbReference type="Proteomes" id="UP001189429"/>
    </source>
</evidence>
<keyword evidence="3" id="KW-1185">Reference proteome</keyword>
<evidence type="ECO:0000313" key="2">
    <source>
        <dbReference type="EMBL" id="CAK0844340.1"/>
    </source>
</evidence>
<sequence>MAVAAPVPEAGQHGCLQGGLAARLEAALTASVRGVLASTLAEGGACARAEAHVLDLCRAAERGKLCAGSSQVGHHSSAEVVAVLLHLAVQLIAFPPPRCTAEQGTQQGLPAAASRSTQTEAPATESRCVQAEAEAVRTRSRGVQATQPEPPPPPTQDCEAQAEARCGACGASAVLEQGAVCSGCAARPVCCQCEQRLVPQQGQVSNDLQDQDAECCRPGRRSRHVRRGVAGQVALRQQVHTDGPADLPEVRLAARAAGGRRVPEVQGRQGVLSQVPDRRGGGPGGPVPAVHSAGAPPQPQPRGRRGQHARRAHRGRLRHPELQLREQGACSSERTQCSSPVRESPPSRYAQGAPASGSDAGRFGVGSYTLGHGGVQVLASTGSMMAPTIQASAGLGHQLYRVMLPSVRGSRPASASGGGGGQEAEEAAAHPRAEAPALARQLSSRGRALLPAGAEALVPPTTLRDDKGSLVLPPEVRERLQS</sequence>
<feature type="region of interest" description="Disordered" evidence="1">
    <location>
        <begin position="453"/>
        <end position="482"/>
    </location>
</feature>
<feature type="region of interest" description="Disordered" evidence="1">
    <location>
        <begin position="102"/>
        <end position="159"/>
    </location>
</feature>
<feature type="compositionally biased region" description="Polar residues" evidence="1">
    <location>
        <begin position="329"/>
        <end position="341"/>
    </location>
</feature>
<dbReference type="Proteomes" id="UP001189429">
    <property type="component" value="Unassembled WGS sequence"/>
</dbReference>
<feature type="compositionally biased region" description="Basic residues" evidence="1">
    <location>
        <begin position="302"/>
        <end position="317"/>
    </location>
</feature>
<comment type="caution">
    <text evidence="2">The sequence shown here is derived from an EMBL/GenBank/DDBJ whole genome shotgun (WGS) entry which is preliminary data.</text>
</comment>
<organism evidence="2 3">
    <name type="scientific">Prorocentrum cordatum</name>
    <dbReference type="NCBI Taxonomy" id="2364126"/>
    <lineage>
        <taxon>Eukaryota</taxon>
        <taxon>Sar</taxon>
        <taxon>Alveolata</taxon>
        <taxon>Dinophyceae</taxon>
        <taxon>Prorocentrales</taxon>
        <taxon>Prorocentraceae</taxon>
        <taxon>Prorocentrum</taxon>
    </lineage>
</organism>
<gene>
    <name evidence="2" type="ORF">PCOR1329_LOCUS38449</name>
</gene>
<proteinExistence type="predicted"/>
<dbReference type="EMBL" id="CAUYUJ010014655">
    <property type="protein sequence ID" value="CAK0844340.1"/>
    <property type="molecule type" value="Genomic_DNA"/>
</dbReference>
<protein>
    <submittedName>
        <fullName evidence="2">Uncharacterized protein</fullName>
    </submittedName>
</protein>
<evidence type="ECO:0000256" key="1">
    <source>
        <dbReference type="SAM" id="MobiDB-lite"/>
    </source>
</evidence>
<accession>A0ABN9TEW3</accession>
<feature type="compositionally biased region" description="Polar residues" evidence="1">
    <location>
        <begin position="102"/>
        <end position="121"/>
    </location>
</feature>
<feature type="region of interest" description="Disordered" evidence="1">
    <location>
        <begin position="257"/>
        <end position="359"/>
    </location>
</feature>
<name>A0ABN9TEW3_9DINO</name>
<reference evidence="2" key="1">
    <citation type="submission" date="2023-10" db="EMBL/GenBank/DDBJ databases">
        <authorList>
            <person name="Chen Y."/>
            <person name="Shah S."/>
            <person name="Dougan E. K."/>
            <person name="Thang M."/>
            <person name="Chan C."/>
        </authorList>
    </citation>
    <scope>NUCLEOTIDE SEQUENCE [LARGE SCALE GENOMIC DNA]</scope>
</reference>
<feature type="region of interest" description="Disordered" evidence="1">
    <location>
        <begin position="408"/>
        <end position="441"/>
    </location>
</feature>